<feature type="domain" description="ABC3 transporter permease C-terminal" evidence="7">
    <location>
        <begin position="285"/>
        <end position="399"/>
    </location>
</feature>
<dbReference type="OrthoDB" id="905059at2"/>
<keyword evidence="3 6" id="KW-0812">Transmembrane</keyword>
<dbReference type="GO" id="GO:0022857">
    <property type="term" value="F:transmembrane transporter activity"/>
    <property type="evidence" value="ECO:0007669"/>
    <property type="project" value="TreeGrafter"/>
</dbReference>
<dbReference type="Pfam" id="PF12704">
    <property type="entry name" value="MacB_PCD"/>
    <property type="match status" value="1"/>
</dbReference>
<keyword evidence="2" id="KW-1003">Cell membrane</keyword>
<feature type="transmembrane region" description="Helical" evidence="6">
    <location>
        <begin position="665"/>
        <end position="687"/>
    </location>
</feature>
<organism evidence="9 10">
    <name type="scientific">Porphyromonas cangingivalis</name>
    <dbReference type="NCBI Taxonomy" id="36874"/>
    <lineage>
        <taxon>Bacteria</taxon>
        <taxon>Pseudomonadati</taxon>
        <taxon>Bacteroidota</taxon>
        <taxon>Bacteroidia</taxon>
        <taxon>Bacteroidales</taxon>
        <taxon>Porphyromonadaceae</taxon>
        <taxon>Porphyromonas</taxon>
    </lineage>
</organism>
<evidence type="ECO:0000256" key="5">
    <source>
        <dbReference type="ARBA" id="ARBA00023136"/>
    </source>
</evidence>
<evidence type="ECO:0000256" key="4">
    <source>
        <dbReference type="ARBA" id="ARBA00022989"/>
    </source>
</evidence>
<dbReference type="eggNOG" id="COG0577">
    <property type="taxonomic scope" value="Bacteria"/>
</dbReference>
<evidence type="ECO:0000256" key="6">
    <source>
        <dbReference type="SAM" id="Phobius"/>
    </source>
</evidence>
<name>A0A0A2EP17_PORCN</name>
<dbReference type="GO" id="GO:0005886">
    <property type="term" value="C:plasma membrane"/>
    <property type="evidence" value="ECO:0007669"/>
    <property type="project" value="UniProtKB-SubCell"/>
</dbReference>
<evidence type="ECO:0000313" key="10">
    <source>
        <dbReference type="Proteomes" id="UP000030125"/>
    </source>
</evidence>
<dbReference type="InterPro" id="IPR003838">
    <property type="entry name" value="ABC3_permease_C"/>
</dbReference>
<proteinExistence type="predicted"/>
<dbReference type="STRING" id="36874.HQ34_00260"/>
<dbReference type="InterPro" id="IPR025857">
    <property type="entry name" value="MacB_PCD"/>
</dbReference>
<dbReference type="AlphaFoldDB" id="A0A0A2EP17"/>
<feature type="transmembrane region" description="Helical" evidence="6">
    <location>
        <begin position="334"/>
        <end position="353"/>
    </location>
</feature>
<dbReference type="Pfam" id="PF02687">
    <property type="entry name" value="FtsX"/>
    <property type="match status" value="2"/>
</dbReference>
<sequence length="791" mass="88370">MNELKFAYRRLLRSKGLNTIKVLSLGLGFAISFVMLAKVAFELSYDTVFTDADRIYHVKTSAEMQGVHKDYKSISGAVAPGMKAEIPQVELATRYTGISGGSKLYTDDKRGYNFDEAVLADEYFFEMFDQKILAGDPKEVLTTALRCMVSDELADRLGGDVVGKTFVMQEYPDIKLTIGGVFEAFPANSSFDMDILISMTSIGKFTWDGSQNWIGNDRYRGYIKLAQGVEPADIKESIYKMQQKYQDIDSVNEKIGGYLTYVPSPLLDLHLSDKHLSTSILLIGIIGLVVLIMSILNYTLLRITSILNSSKTTAIMKSVGAERKDIQKSIITDTFVHLLLAVIVGIVFVIAFHKVFYQILQIRVSELISPTSILLGILILIVTGFVISIGPGRIIASQPVISVMTNYKKTNRRWKLSLLFIESIGVTFLLCTVFFVHHQYNYSVRLDKGYNTDKVYYIPTSAIDSLGIKSITDILRDSPEVEVVSLGSTLPFHNQSGDNIFDPETEKEILHITDFFWCDKYYLEALKIPIIEGEGYDTKPCHGKHMVISRSCAINLTKNMGWEDGVVGKEISVTSHINPVTVIGVFEDIMTKGVGGVFPEKANVVMAGGAWYRYCEYMIIRMKTDTPQGLAKVEEIINRYSLFGDLELINATTSMIRQYDSIQNVGYYTIFGSVIALIIAFIGIIGYTEEEVTRRRKELAIRMVNGASRADVLRLFLTDYLKIGVPAVIAGLLLANYAIKTWMQEFSDHIEVSAFTLMLLGLGVLALTSLIMGVYCRITTSKNPIIYLAEE</sequence>
<comment type="subcellular location">
    <subcellularLocation>
        <location evidence="1">Cell membrane</location>
        <topology evidence="1">Multi-pass membrane protein</topology>
    </subcellularLocation>
</comment>
<dbReference type="Proteomes" id="UP000030125">
    <property type="component" value="Unassembled WGS sequence"/>
</dbReference>
<keyword evidence="10" id="KW-1185">Reference proteome</keyword>
<dbReference type="RefSeq" id="WP_036852318.1">
    <property type="nucleotide sequence ID" value="NZ_JQJD01000051.1"/>
</dbReference>
<dbReference type="EMBL" id="JQJD01000051">
    <property type="protein sequence ID" value="KGN79230.1"/>
    <property type="molecule type" value="Genomic_DNA"/>
</dbReference>
<evidence type="ECO:0000256" key="3">
    <source>
        <dbReference type="ARBA" id="ARBA00022692"/>
    </source>
</evidence>
<dbReference type="PANTHER" id="PTHR30572">
    <property type="entry name" value="MEMBRANE COMPONENT OF TRANSPORTER-RELATED"/>
    <property type="match status" value="1"/>
</dbReference>
<evidence type="ECO:0000256" key="1">
    <source>
        <dbReference type="ARBA" id="ARBA00004651"/>
    </source>
</evidence>
<accession>A0A0A2EP17</accession>
<evidence type="ECO:0000313" key="9">
    <source>
        <dbReference type="EMBL" id="KGN79230.1"/>
    </source>
</evidence>
<feature type="domain" description="ABC3 transporter permease C-terminal" evidence="7">
    <location>
        <begin position="671"/>
        <end position="784"/>
    </location>
</feature>
<evidence type="ECO:0000259" key="8">
    <source>
        <dbReference type="Pfam" id="PF12704"/>
    </source>
</evidence>
<evidence type="ECO:0008006" key="11">
    <source>
        <dbReference type="Google" id="ProtNLM"/>
    </source>
</evidence>
<feature type="domain" description="MacB-like periplasmic core" evidence="8">
    <location>
        <begin position="22"/>
        <end position="238"/>
    </location>
</feature>
<dbReference type="PANTHER" id="PTHR30572:SF18">
    <property type="entry name" value="ABC-TYPE MACROLIDE FAMILY EXPORT SYSTEM PERMEASE COMPONENT 2"/>
    <property type="match status" value="1"/>
</dbReference>
<dbReference type="InterPro" id="IPR050250">
    <property type="entry name" value="Macrolide_Exporter_MacB"/>
</dbReference>
<feature type="transmembrane region" description="Helical" evidence="6">
    <location>
        <begin position="373"/>
        <end position="395"/>
    </location>
</feature>
<protein>
    <recommendedName>
        <fullName evidence="11">ABC transport system permease protein</fullName>
    </recommendedName>
</protein>
<reference evidence="9 10" key="1">
    <citation type="submission" date="2014-08" db="EMBL/GenBank/DDBJ databases">
        <title>Porphyromonas cangingivalis strain:COT-109_OH1386 Genome sequencing.</title>
        <authorList>
            <person name="Wallis C."/>
            <person name="Deusch O."/>
            <person name="O'Flynn C."/>
            <person name="Davis I."/>
            <person name="Jospin G."/>
            <person name="Darling A.E."/>
            <person name="Coil D.A."/>
            <person name="Alexiev A."/>
            <person name="Horsfall A."/>
            <person name="Kirkwood N."/>
            <person name="Harris S."/>
            <person name="Eisen J.A."/>
        </authorList>
    </citation>
    <scope>NUCLEOTIDE SEQUENCE [LARGE SCALE GENOMIC DNA]</scope>
    <source>
        <strain evidence="10">COT-109 OH1386</strain>
    </source>
</reference>
<feature type="transmembrane region" description="Helical" evidence="6">
    <location>
        <begin position="280"/>
        <end position="301"/>
    </location>
</feature>
<feature type="transmembrane region" description="Helical" evidence="6">
    <location>
        <begin position="20"/>
        <end position="41"/>
    </location>
</feature>
<gene>
    <name evidence="9" type="ORF">HQ35_07970</name>
</gene>
<evidence type="ECO:0000259" key="7">
    <source>
        <dbReference type="Pfam" id="PF02687"/>
    </source>
</evidence>
<feature type="transmembrane region" description="Helical" evidence="6">
    <location>
        <begin position="416"/>
        <end position="436"/>
    </location>
</feature>
<keyword evidence="4 6" id="KW-1133">Transmembrane helix</keyword>
<evidence type="ECO:0000256" key="2">
    <source>
        <dbReference type="ARBA" id="ARBA00022475"/>
    </source>
</evidence>
<comment type="caution">
    <text evidence="9">The sequence shown here is derived from an EMBL/GenBank/DDBJ whole genome shotgun (WGS) entry which is preliminary data.</text>
</comment>
<keyword evidence="5 6" id="KW-0472">Membrane</keyword>
<feature type="transmembrane region" description="Helical" evidence="6">
    <location>
        <begin position="754"/>
        <end position="776"/>
    </location>
</feature>
<feature type="transmembrane region" description="Helical" evidence="6">
    <location>
        <begin position="720"/>
        <end position="739"/>
    </location>
</feature>